<dbReference type="Proteomes" id="UP000765802">
    <property type="component" value="Unassembled WGS sequence"/>
</dbReference>
<comment type="caution">
    <text evidence="2">The sequence shown here is derived from an EMBL/GenBank/DDBJ whole genome shotgun (WGS) entry which is preliminary data.</text>
</comment>
<dbReference type="RefSeq" id="WP_187258010.1">
    <property type="nucleotide sequence ID" value="NZ_JBHULF010000019.1"/>
</dbReference>
<dbReference type="SMART" id="SM00089">
    <property type="entry name" value="PKD"/>
    <property type="match status" value="2"/>
</dbReference>
<accession>A0ABR7MCB7</accession>
<dbReference type="InterPro" id="IPR022409">
    <property type="entry name" value="PKD/Chitinase_dom"/>
</dbReference>
<dbReference type="InterPro" id="IPR035986">
    <property type="entry name" value="PKD_dom_sf"/>
</dbReference>
<name>A0ABR7MCB7_9BACT</name>
<evidence type="ECO:0000313" key="3">
    <source>
        <dbReference type="Proteomes" id="UP000765802"/>
    </source>
</evidence>
<keyword evidence="3" id="KW-1185">Reference proteome</keyword>
<feature type="domain" description="PKD/Chitinase" evidence="1">
    <location>
        <begin position="123"/>
        <end position="206"/>
    </location>
</feature>
<dbReference type="PROSITE" id="PS51257">
    <property type="entry name" value="PROKAR_LIPOPROTEIN"/>
    <property type="match status" value="1"/>
</dbReference>
<dbReference type="Gene3D" id="2.60.120.260">
    <property type="entry name" value="Galactose-binding domain-like"/>
    <property type="match status" value="2"/>
</dbReference>
<reference evidence="2 3" key="1">
    <citation type="submission" date="2016-07" db="EMBL/GenBank/DDBJ databases">
        <title>Genome analysis of Flavihumibacter stibioxidans YS-17.</title>
        <authorList>
            <person name="Shi K."/>
            <person name="Han Y."/>
            <person name="Wang G."/>
        </authorList>
    </citation>
    <scope>NUCLEOTIDE SEQUENCE [LARGE SCALE GENOMIC DNA]</scope>
    <source>
        <strain evidence="2 3">YS-17</strain>
    </source>
</reference>
<dbReference type="EMBL" id="MBUA01000029">
    <property type="protein sequence ID" value="MBC6492688.1"/>
    <property type="molecule type" value="Genomic_DNA"/>
</dbReference>
<organism evidence="2 3">
    <name type="scientific">Flavihumibacter stibioxidans</name>
    <dbReference type="NCBI Taxonomy" id="1834163"/>
    <lineage>
        <taxon>Bacteria</taxon>
        <taxon>Pseudomonadati</taxon>
        <taxon>Bacteroidota</taxon>
        <taxon>Chitinophagia</taxon>
        <taxon>Chitinophagales</taxon>
        <taxon>Chitinophagaceae</taxon>
        <taxon>Flavihumibacter</taxon>
    </lineage>
</organism>
<feature type="domain" description="PKD/Chitinase" evidence="1">
    <location>
        <begin position="26"/>
        <end position="119"/>
    </location>
</feature>
<protein>
    <recommendedName>
        <fullName evidence="1">PKD/Chitinase domain-containing protein</fullName>
    </recommendedName>
</protein>
<dbReference type="SUPFAM" id="SSF49299">
    <property type="entry name" value="PKD domain"/>
    <property type="match status" value="1"/>
</dbReference>
<gene>
    <name evidence="2" type="ORF">BC349_16650</name>
</gene>
<proteinExistence type="predicted"/>
<sequence length="692" mass="74362">MIRFNLYSLLLLLVLLSGCKKESFDEIAFAENVAAPDQLSAMFNITQDNSGKVSIYPNGKGIAYFLVHFGDGNTSPQKVLPGKSVDHIYAEGNYNVRVLGIGVNGLTSEATQALTVSFRQPENLDFTVAIDPSNPFQVNLTAKADFETLFRVYFGETVNEDPQSVLEGNTLSYTYAKTGTYTIRVVALSGGSATSELTKTVTILNPLLLPLDFEAANQTFDFINFDGGLVTVIDNPKAGGLNTSPRVGRMVKNAGQPWGGSVIALGQPIDFSANKVFRMKVYSPRVGAKVLLKVENISDGGINFEKEVSTTVANSWEDLAFDYSAINTANSYQKIVLIFELGTVGDGSENFTFYFDDIRQANSMPGTNLPISLPVSFDDPSVNYTVTDFGGNNTVDGADPVNAANKVKITTKPNGAETWAGVTIGTPTGFASAIPLSATATKMSVRVYSPAAGIPVLLKIEDHTNGNISVETLASTTVANAWETLVFDFANHTSGTPALDLAKTYDKASIFFDFGNAGSGKQFYWDDVQMAGGGSASLVLPLDFQSPTLTYAFVDFDGGQSTVIDNPFSGGINTSSKVGKMVKNAGQPWGGSFITLDAPIDFSVKKTFKVKVYSPRAGAKLLLKVENKDNGALNFEKEVATTKANEWEELSFDYAAINTANVYNRIVLIFDLGTPGDGSANFTFYFDDITLN</sequence>
<evidence type="ECO:0000259" key="1">
    <source>
        <dbReference type="SMART" id="SM00089"/>
    </source>
</evidence>
<evidence type="ECO:0000313" key="2">
    <source>
        <dbReference type="EMBL" id="MBC6492688.1"/>
    </source>
</evidence>